<sequence length="151" mass="17355">MIVTRRNQSATVHLLGCDLLPLLFVDRISLITVGMLIFSIDTLASSLDLELGGDGFATLGVHVKGEDVDYSFHELNMEVVVKLCNFEFLMVVLSEYLYVLLSCPTRWTYVYQMVIRYLELKVYIDQILLDQSELLMNEKEMDMLDDYSVLL</sequence>
<dbReference type="RefSeq" id="XP_020438193.1">
    <property type="nucleotide sequence ID" value="XM_020572335.1"/>
</dbReference>
<accession>D3AYR0</accession>
<comment type="caution">
    <text evidence="1">The sequence shown here is derived from an EMBL/GenBank/DDBJ whole genome shotgun (WGS) entry which is preliminary data.</text>
</comment>
<dbReference type="EMBL" id="ADBJ01000004">
    <property type="protein sequence ID" value="EFA86087.1"/>
    <property type="molecule type" value="Genomic_DNA"/>
</dbReference>
<organism evidence="1 2">
    <name type="scientific">Heterostelium pallidum (strain ATCC 26659 / Pp 5 / PN500)</name>
    <name type="common">Cellular slime mold</name>
    <name type="synonym">Polysphondylium pallidum</name>
    <dbReference type="NCBI Taxonomy" id="670386"/>
    <lineage>
        <taxon>Eukaryota</taxon>
        <taxon>Amoebozoa</taxon>
        <taxon>Evosea</taxon>
        <taxon>Eumycetozoa</taxon>
        <taxon>Dictyostelia</taxon>
        <taxon>Acytosteliales</taxon>
        <taxon>Acytosteliaceae</taxon>
        <taxon>Heterostelium</taxon>
    </lineage>
</organism>
<dbReference type="GeneID" id="31356854"/>
<dbReference type="AlphaFoldDB" id="D3AYR0"/>
<evidence type="ECO:0000313" key="2">
    <source>
        <dbReference type="Proteomes" id="UP000001396"/>
    </source>
</evidence>
<protein>
    <submittedName>
        <fullName evidence="1">Uncharacterized protein</fullName>
    </submittedName>
</protein>
<gene>
    <name evidence="1" type="ORF">PPL_01324</name>
</gene>
<proteinExistence type="predicted"/>
<evidence type="ECO:0000313" key="1">
    <source>
        <dbReference type="EMBL" id="EFA86087.1"/>
    </source>
</evidence>
<name>D3AYR0_HETP5</name>
<dbReference type="InParanoid" id="D3AYR0"/>
<reference evidence="1 2" key="1">
    <citation type="journal article" date="2011" name="Genome Res.">
        <title>Phylogeny-wide analysis of social amoeba genomes highlights ancient origins for complex intercellular communication.</title>
        <authorList>
            <person name="Heidel A.J."/>
            <person name="Lawal H.M."/>
            <person name="Felder M."/>
            <person name="Schilde C."/>
            <person name="Helps N.R."/>
            <person name="Tunggal B."/>
            <person name="Rivero F."/>
            <person name="John U."/>
            <person name="Schleicher M."/>
            <person name="Eichinger L."/>
            <person name="Platzer M."/>
            <person name="Noegel A.A."/>
            <person name="Schaap P."/>
            <person name="Gloeckner G."/>
        </authorList>
    </citation>
    <scope>NUCLEOTIDE SEQUENCE [LARGE SCALE GENOMIC DNA]</scope>
    <source>
        <strain evidence="2">ATCC 26659 / Pp 5 / PN500</strain>
    </source>
</reference>
<keyword evidence="2" id="KW-1185">Reference proteome</keyword>
<dbReference type="Proteomes" id="UP000001396">
    <property type="component" value="Unassembled WGS sequence"/>
</dbReference>